<keyword evidence="2" id="KW-1185">Reference proteome</keyword>
<comment type="caution">
    <text evidence="1">The sequence shown here is derived from an EMBL/GenBank/DDBJ whole genome shotgun (WGS) entry which is preliminary data.</text>
</comment>
<evidence type="ECO:0000313" key="1">
    <source>
        <dbReference type="EMBL" id="MBL4937364.1"/>
    </source>
</evidence>
<proteinExistence type="predicted"/>
<gene>
    <name evidence="1" type="ORF">JK636_16675</name>
</gene>
<name>A0ABS1TDD5_9CLOT</name>
<accession>A0ABS1TDD5</accession>
<protein>
    <submittedName>
        <fullName evidence="1">Uncharacterized protein</fullName>
    </submittedName>
</protein>
<dbReference type="EMBL" id="JAESWC010000014">
    <property type="protein sequence ID" value="MBL4937364.1"/>
    <property type="molecule type" value="Genomic_DNA"/>
</dbReference>
<reference evidence="1 2" key="1">
    <citation type="submission" date="2021-01" db="EMBL/GenBank/DDBJ databases">
        <title>Genome public.</title>
        <authorList>
            <person name="Liu C."/>
            <person name="Sun Q."/>
        </authorList>
    </citation>
    <scope>NUCLEOTIDE SEQUENCE [LARGE SCALE GENOMIC DNA]</scope>
    <source>
        <strain evidence="1 2">YIM B02515</strain>
    </source>
</reference>
<evidence type="ECO:0000313" key="2">
    <source>
        <dbReference type="Proteomes" id="UP000632377"/>
    </source>
</evidence>
<dbReference type="Proteomes" id="UP000632377">
    <property type="component" value="Unassembled WGS sequence"/>
</dbReference>
<sequence length="306" mass="35182">MGSVFLLKGKNNKDIMVMGAVLLKNEKDTEDKKVNTNEENMTEKYFRPSKLPVLNNNKEASKIIGDYFNEKPSDIVLPKELTKTPYDAVINYFSILQEAENLPKDKMGGCGTIGWEKQPYPIAYNFLSSKYKSKVDYNAFLKSFENIAHINLIKAANITNELTELGKIKYFVEMETIEGSDKGNTYFGYYYGFIDIEKEKDTYRISSMELTGEDFLCAAYHGWRHNAEAYVDIAYGDWCKLIKKRLPTTQEGYIKNIEINGTDGKDYKFVFMNLTNGTDIEVSQFVKDKDNTWKAIKINPENCLKK</sequence>
<organism evidence="1 2">
    <name type="scientific">Clostridium rhizosphaerae</name>
    <dbReference type="NCBI Taxonomy" id="2803861"/>
    <lineage>
        <taxon>Bacteria</taxon>
        <taxon>Bacillati</taxon>
        <taxon>Bacillota</taxon>
        <taxon>Clostridia</taxon>
        <taxon>Eubacteriales</taxon>
        <taxon>Clostridiaceae</taxon>
        <taxon>Clostridium</taxon>
    </lineage>
</organism>
<dbReference type="RefSeq" id="WP_202750118.1">
    <property type="nucleotide sequence ID" value="NZ_JAESWC010000014.1"/>
</dbReference>